<keyword evidence="3" id="KW-1185">Reference proteome</keyword>
<dbReference type="InterPro" id="IPR013087">
    <property type="entry name" value="Znf_C2H2_type"/>
</dbReference>
<dbReference type="PROSITE" id="PS00028">
    <property type="entry name" value="ZINC_FINGER_C2H2_1"/>
    <property type="match status" value="1"/>
</dbReference>
<name>A0A812YB72_9DINO</name>
<dbReference type="OrthoDB" id="421703at2759"/>
<evidence type="ECO:0000313" key="2">
    <source>
        <dbReference type="EMBL" id="CAE7770367.1"/>
    </source>
</evidence>
<gene>
    <name evidence="2" type="ORF">SNEC2469_LOCUS22498</name>
</gene>
<comment type="caution">
    <text evidence="2">The sequence shown here is derived from an EMBL/GenBank/DDBJ whole genome shotgun (WGS) entry which is preliminary data.</text>
</comment>
<reference evidence="2" key="1">
    <citation type="submission" date="2021-02" db="EMBL/GenBank/DDBJ databases">
        <authorList>
            <person name="Dougan E. K."/>
            <person name="Rhodes N."/>
            <person name="Thang M."/>
            <person name="Chan C."/>
        </authorList>
    </citation>
    <scope>NUCLEOTIDE SEQUENCE</scope>
</reference>
<organism evidence="2 3">
    <name type="scientific">Symbiodinium necroappetens</name>
    <dbReference type="NCBI Taxonomy" id="1628268"/>
    <lineage>
        <taxon>Eukaryota</taxon>
        <taxon>Sar</taxon>
        <taxon>Alveolata</taxon>
        <taxon>Dinophyceae</taxon>
        <taxon>Suessiales</taxon>
        <taxon>Symbiodiniaceae</taxon>
        <taxon>Symbiodinium</taxon>
    </lineage>
</organism>
<protein>
    <recommendedName>
        <fullName evidence="1">C2H2-type domain-containing protein</fullName>
    </recommendedName>
</protein>
<dbReference type="EMBL" id="CAJNJA010040908">
    <property type="protein sequence ID" value="CAE7770367.1"/>
    <property type="molecule type" value="Genomic_DNA"/>
</dbReference>
<feature type="domain" description="C2H2-type" evidence="1">
    <location>
        <begin position="11"/>
        <end position="32"/>
    </location>
</feature>
<evidence type="ECO:0000259" key="1">
    <source>
        <dbReference type="PROSITE" id="PS00028"/>
    </source>
</evidence>
<sequence length="273" mass="29246">MRDHSGFQHGCLLCKRAFAMSQSWASHAALKHGYRTPQYRYARGNRCRACGSVFSSVGRLRNHLGSSRICLQAVEDELPSLLPVLDCQSGHVQARAIAGCGTAHLPEVRPEIVGPLLAQLRALTSGDDESIFGLISTFVAPFPVLRQTLEAWISELPAGALREAAEDVLLCFRVELLCEHAEKPGVNRHAVLDPLIVPLVWQPRPAGLPGLLCGASAAAGEVALDIVPGGGWRCYDFYHAPPPGLPFAGAFIVIPPPPVASSPLWEPPSCLAS</sequence>
<dbReference type="AlphaFoldDB" id="A0A812YB72"/>
<evidence type="ECO:0000313" key="3">
    <source>
        <dbReference type="Proteomes" id="UP000601435"/>
    </source>
</evidence>
<feature type="non-terminal residue" evidence="2">
    <location>
        <position position="273"/>
    </location>
</feature>
<proteinExistence type="predicted"/>
<accession>A0A812YB72</accession>
<dbReference type="Proteomes" id="UP000601435">
    <property type="component" value="Unassembled WGS sequence"/>
</dbReference>